<evidence type="ECO:0000256" key="3">
    <source>
        <dbReference type="ARBA" id="ARBA00023235"/>
    </source>
</evidence>
<keyword evidence="3" id="KW-0413">Isomerase</keyword>
<dbReference type="EMBL" id="JASXSZ010000003">
    <property type="protein sequence ID" value="MDL9979703.1"/>
    <property type="molecule type" value="Genomic_DNA"/>
</dbReference>
<proteinExistence type="predicted"/>
<name>A0ABT7MZ24_9MICO</name>
<keyword evidence="6" id="KW-1185">Reference proteome</keyword>
<comment type="caution">
    <text evidence="5">The sequence shown here is derived from an EMBL/GenBank/DDBJ whole genome shotgun (WGS) entry which is preliminary data.</text>
</comment>
<dbReference type="InterPro" id="IPR011079">
    <property type="entry name" value="Ala_racemase_C"/>
</dbReference>
<evidence type="ECO:0000313" key="6">
    <source>
        <dbReference type="Proteomes" id="UP001235064"/>
    </source>
</evidence>
<sequence>MPAWASPRAFVSRSALEENLRAAHSARPEASVDVRMDAHGHGADLVTGIAASIGLAVVRDRPAGATLDPDLVFGFREGRPAMRFVGSVIGVKTLRAGEGVSYGYIHRAPADTRVALVSGGYAQGLVRMLGGIAEAVIGGVRHPIVGRVAMDACVVDVGDADVSRGDDAVFFGQPTLGDPPLAEWESLTRLTPGEITTLVGTRAARSVVA</sequence>
<evidence type="ECO:0000256" key="2">
    <source>
        <dbReference type="ARBA" id="ARBA00022898"/>
    </source>
</evidence>
<accession>A0ABT7MZ24</accession>
<dbReference type="InterPro" id="IPR009006">
    <property type="entry name" value="Ala_racemase/Decarboxylase_C"/>
</dbReference>
<evidence type="ECO:0000313" key="5">
    <source>
        <dbReference type="EMBL" id="MDL9979703.1"/>
    </source>
</evidence>
<protein>
    <submittedName>
        <fullName evidence="5">Alanine racemase C-terminal domain-containing protein</fullName>
    </submittedName>
</protein>
<evidence type="ECO:0000256" key="1">
    <source>
        <dbReference type="ARBA" id="ARBA00001933"/>
    </source>
</evidence>
<dbReference type="Pfam" id="PF00842">
    <property type="entry name" value="Ala_racemase_C"/>
    <property type="match status" value="1"/>
</dbReference>
<dbReference type="PANTHER" id="PTHR30511">
    <property type="entry name" value="ALANINE RACEMASE"/>
    <property type="match status" value="1"/>
</dbReference>
<dbReference type="SMART" id="SM01005">
    <property type="entry name" value="Ala_racemase_C"/>
    <property type="match status" value="1"/>
</dbReference>
<dbReference type="InterPro" id="IPR000821">
    <property type="entry name" value="Ala_racemase"/>
</dbReference>
<feature type="domain" description="Alanine racemase C-terminal" evidence="4">
    <location>
        <begin position="81"/>
        <end position="208"/>
    </location>
</feature>
<dbReference type="RefSeq" id="WP_286288639.1">
    <property type="nucleotide sequence ID" value="NZ_JASXSZ010000003.1"/>
</dbReference>
<organism evidence="5 6">
    <name type="scientific">Microbacterium candidum</name>
    <dbReference type="NCBI Taxonomy" id="3041922"/>
    <lineage>
        <taxon>Bacteria</taxon>
        <taxon>Bacillati</taxon>
        <taxon>Actinomycetota</taxon>
        <taxon>Actinomycetes</taxon>
        <taxon>Micrococcales</taxon>
        <taxon>Microbacteriaceae</taxon>
        <taxon>Microbacterium</taxon>
    </lineage>
</organism>
<dbReference type="PANTHER" id="PTHR30511:SF0">
    <property type="entry name" value="ALANINE RACEMASE, CATABOLIC-RELATED"/>
    <property type="match status" value="1"/>
</dbReference>
<gene>
    <name evidence="5" type="ORF">QSV35_10200</name>
</gene>
<keyword evidence="2" id="KW-0663">Pyridoxal phosphate</keyword>
<dbReference type="SUPFAM" id="SSF50621">
    <property type="entry name" value="Alanine racemase C-terminal domain-like"/>
    <property type="match status" value="1"/>
</dbReference>
<reference evidence="5 6" key="1">
    <citation type="submission" date="2023-06" db="EMBL/GenBank/DDBJ databases">
        <title>Microbacterium sp. nov., isolated from a waste landfill.</title>
        <authorList>
            <person name="Wen W."/>
        </authorList>
    </citation>
    <scope>NUCLEOTIDE SEQUENCE [LARGE SCALE GENOMIC DNA]</scope>
    <source>
        <strain evidence="5 6">ASV49</strain>
    </source>
</reference>
<comment type="cofactor">
    <cofactor evidence="1">
        <name>pyridoxal 5'-phosphate</name>
        <dbReference type="ChEBI" id="CHEBI:597326"/>
    </cofactor>
</comment>
<dbReference type="Gene3D" id="2.40.37.10">
    <property type="entry name" value="Lyase, Ornithine Decarboxylase, Chain A, domain 1"/>
    <property type="match status" value="1"/>
</dbReference>
<dbReference type="Proteomes" id="UP001235064">
    <property type="component" value="Unassembled WGS sequence"/>
</dbReference>
<evidence type="ECO:0000259" key="4">
    <source>
        <dbReference type="SMART" id="SM01005"/>
    </source>
</evidence>